<feature type="compositionally biased region" description="Polar residues" evidence="3">
    <location>
        <begin position="1"/>
        <end position="10"/>
    </location>
</feature>
<dbReference type="SUPFAM" id="SSF54637">
    <property type="entry name" value="Thioesterase/thiol ester dehydrase-isomerase"/>
    <property type="match status" value="1"/>
</dbReference>
<evidence type="ECO:0000256" key="3">
    <source>
        <dbReference type="SAM" id="MobiDB-lite"/>
    </source>
</evidence>
<comment type="similarity">
    <text evidence="1">Belongs to the 4-hydroxybenzoyl-CoA thioesterase family.</text>
</comment>
<dbReference type="NCBIfam" id="TIGR00051">
    <property type="entry name" value="YbgC/FadM family acyl-CoA thioesterase"/>
    <property type="match status" value="1"/>
</dbReference>
<feature type="domain" description="Thioesterase" evidence="4">
    <location>
        <begin position="41"/>
        <end position="126"/>
    </location>
</feature>
<dbReference type="PATRIC" id="fig|1114963.3.peg.2532"/>
<comment type="caution">
    <text evidence="5">The sequence shown here is derived from an EMBL/GenBank/DDBJ whole genome shotgun (WGS) entry which is preliminary data.</text>
</comment>
<evidence type="ECO:0000259" key="4">
    <source>
        <dbReference type="Pfam" id="PF03061"/>
    </source>
</evidence>
<dbReference type="GO" id="GO:0047617">
    <property type="term" value="F:fatty acyl-CoA hydrolase activity"/>
    <property type="evidence" value="ECO:0007669"/>
    <property type="project" value="TreeGrafter"/>
</dbReference>
<dbReference type="InterPro" id="IPR050563">
    <property type="entry name" value="4-hydroxybenzoyl-CoA_TE"/>
</dbReference>
<evidence type="ECO:0000256" key="2">
    <source>
        <dbReference type="ARBA" id="ARBA00022801"/>
    </source>
</evidence>
<accession>A0A0J8AK81</accession>
<dbReference type="InterPro" id="IPR006684">
    <property type="entry name" value="YbgC/YbaW"/>
</dbReference>
<sequence>MTDNPSSSSAPVRDPSPQTGVIEGDIHRYALRVFYEDTDAGGVVYHANYLGWFERARSDLLDMLGVDQRGAIDAGLGLYAVAEANLRYLASARLGDAVVIDTWAETIGRVSATLRQVARRGSVRLCEATVKVGFISPEGRPRRQPEAWQRAFASLVPISAEAAPDLGAAANSSKSGVAAAVSQSGTAGREGQE</sequence>
<dbReference type="OrthoDB" id="9808429at2"/>
<dbReference type="Proteomes" id="UP000052268">
    <property type="component" value="Unassembled WGS sequence"/>
</dbReference>
<dbReference type="EMBL" id="JACU01000005">
    <property type="protein sequence ID" value="KMS55050.1"/>
    <property type="molecule type" value="Genomic_DNA"/>
</dbReference>
<name>A0A0J8AK81_9SPHN</name>
<protein>
    <submittedName>
        <fullName evidence="5">Thioesterase</fullName>
    </submittedName>
</protein>
<dbReference type="AlphaFoldDB" id="A0A0J8AK81"/>
<evidence type="ECO:0000313" key="5">
    <source>
        <dbReference type="EMBL" id="KMS55050.1"/>
    </source>
</evidence>
<reference evidence="5 6" key="1">
    <citation type="journal article" date="2015" name="G3 (Bethesda)">
        <title>Insights into Ongoing Evolution of the Hexachlorocyclohexane Catabolic Pathway from Comparative Genomics of Ten Sphingomonadaceae Strains.</title>
        <authorList>
            <person name="Pearce S.L."/>
            <person name="Oakeshott J.G."/>
            <person name="Pandey G."/>
        </authorList>
    </citation>
    <scope>NUCLEOTIDE SEQUENCE [LARGE SCALE GENOMIC DNA]</scope>
    <source>
        <strain evidence="5 6">LL02</strain>
    </source>
</reference>
<dbReference type="RefSeq" id="WP_082699761.1">
    <property type="nucleotide sequence ID" value="NZ_KQ130454.1"/>
</dbReference>
<dbReference type="PANTHER" id="PTHR31793:SF37">
    <property type="entry name" value="ACYL-COA THIOESTER HYDROLASE YBGC"/>
    <property type="match status" value="1"/>
</dbReference>
<organism evidence="5 6">
    <name type="scientific">Novosphingobium barchaimii LL02</name>
    <dbReference type="NCBI Taxonomy" id="1114963"/>
    <lineage>
        <taxon>Bacteria</taxon>
        <taxon>Pseudomonadati</taxon>
        <taxon>Pseudomonadota</taxon>
        <taxon>Alphaproteobacteria</taxon>
        <taxon>Sphingomonadales</taxon>
        <taxon>Sphingomonadaceae</taxon>
        <taxon>Novosphingobium</taxon>
    </lineage>
</organism>
<keyword evidence="2" id="KW-0378">Hydrolase</keyword>
<dbReference type="Pfam" id="PF03061">
    <property type="entry name" value="4HBT"/>
    <property type="match status" value="1"/>
</dbReference>
<dbReference type="CDD" id="cd00586">
    <property type="entry name" value="4HBT"/>
    <property type="match status" value="1"/>
</dbReference>
<dbReference type="InterPro" id="IPR029069">
    <property type="entry name" value="HotDog_dom_sf"/>
</dbReference>
<dbReference type="InterPro" id="IPR008272">
    <property type="entry name" value="HB-CoA_thioesterase_AS"/>
</dbReference>
<evidence type="ECO:0000313" key="6">
    <source>
        <dbReference type="Proteomes" id="UP000052268"/>
    </source>
</evidence>
<dbReference type="Gene3D" id="3.10.129.10">
    <property type="entry name" value="Hotdog Thioesterase"/>
    <property type="match status" value="1"/>
</dbReference>
<keyword evidence="6" id="KW-1185">Reference proteome</keyword>
<feature type="region of interest" description="Disordered" evidence="3">
    <location>
        <begin position="1"/>
        <end position="20"/>
    </location>
</feature>
<gene>
    <name evidence="5" type="ORF">V474_18480</name>
</gene>
<dbReference type="PANTHER" id="PTHR31793">
    <property type="entry name" value="4-HYDROXYBENZOYL-COA THIOESTERASE FAMILY MEMBER"/>
    <property type="match status" value="1"/>
</dbReference>
<dbReference type="PROSITE" id="PS01328">
    <property type="entry name" value="4HBCOA_THIOESTERASE"/>
    <property type="match status" value="1"/>
</dbReference>
<evidence type="ECO:0000256" key="1">
    <source>
        <dbReference type="ARBA" id="ARBA00005953"/>
    </source>
</evidence>
<proteinExistence type="inferred from homology"/>
<dbReference type="InterPro" id="IPR006683">
    <property type="entry name" value="Thioestr_dom"/>
</dbReference>